<reference evidence="7 8" key="1">
    <citation type="submission" date="2022-09" db="EMBL/GenBank/DDBJ databases">
        <authorList>
            <person name="Han X.L."/>
            <person name="Wang Q."/>
            <person name="Lu T."/>
        </authorList>
    </citation>
    <scope>NUCLEOTIDE SEQUENCE [LARGE SCALE GENOMIC DNA]</scope>
    <source>
        <strain evidence="7 8">WQ 127069</strain>
    </source>
</reference>
<evidence type="ECO:0000256" key="4">
    <source>
        <dbReference type="ARBA" id="ARBA00023139"/>
    </source>
</evidence>
<dbReference type="Pfam" id="PF13416">
    <property type="entry name" value="SBP_bac_8"/>
    <property type="match status" value="1"/>
</dbReference>
<evidence type="ECO:0000256" key="6">
    <source>
        <dbReference type="SAM" id="SignalP"/>
    </source>
</evidence>
<dbReference type="InterPro" id="IPR006059">
    <property type="entry name" value="SBP"/>
</dbReference>
<keyword evidence="1" id="KW-1003">Cell membrane</keyword>
<feature type="chain" id="PRO_5045524611" evidence="6">
    <location>
        <begin position="26"/>
        <end position="536"/>
    </location>
</feature>
<dbReference type="InterPro" id="IPR050490">
    <property type="entry name" value="Bact_solute-bd_prot1"/>
</dbReference>
<keyword evidence="5" id="KW-0449">Lipoprotein</keyword>
<dbReference type="PROSITE" id="PS51257">
    <property type="entry name" value="PROKAR_LIPOPROTEIN"/>
    <property type="match status" value="1"/>
</dbReference>
<dbReference type="RefSeq" id="WP_076237811.1">
    <property type="nucleotide sequence ID" value="NZ_JAOQIO010000018.1"/>
</dbReference>
<keyword evidence="3" id="KW-0472">Membrane</keyword>
<evidence type="ECO:0000256" key="5">
    <source>
        <dbReference type="ARBA" id="ARBA00023288"/>
    </source>
</evidence>
<dbReference type="PANTHER" id="PTHR43649:SF33">
    <property type="entry name" value="POLYGALACTURONAN_RHAMNOGALACTURONAN-BINDING PROTEIN YTCQ"/>
    <property type="match status" value="1"/>
</dbReference>
<comment type="caution">
    <text evidence="7">The sequence shown here is derived from an EMBL/GenBank/DDBJ whole genome shotgun (WGS) entry which is preliminary data.</text>
</comment>
<sequence length="536" mass="59345">MNVLINKKQITAYTAILGLTGSLLAGCVSSDKASNANSAANSDPASTAPVKLSYWVAMPADAARSVKSFNEVLFYQELEKKTGVKIDFQHPAIGSETEQFNLMIASGNLPNIIESDFTKYPGGPEKAISDKVLIKLNDVIDKNAPNLKKYLDEHPEIRKDIVTDDGTIYVFPGIGIGNNAVSGGLVLRKDWLDELGLAVPETIDDWTNVLRQFKEKKSAKTPFTIRLNDLNTQLFNGAYGIGYEFYMDQGRVKYGPYEQGYKNYLTQMSAWYKEGLIDPDFATQDAKLLDAKVTNGSAGALFTYIGSGMGKYLNSTPGKDGKFDLVGAPYPVLKKGEEPKFINKPYEYRGGGSAGITPSNKNVAATAKWLDYHYSNEGHMLKSFGVEGQTYNMVSGYPKYSDLILKNPDKLSVGEAMSKYLRVSTPSPGLVGDDRYADQYYVYKQQKEASVTFSKHQKNANDVLLPRVSQTPEEASELSAIMAEVTTYQSEMFLKFIMGAEPITNFDKYTAQLKNMKIERAIAIKQAALDRYNKRK</sequence>
<evidence type="ECO:0000313" key="8">
    <source>
        <dbReference type="Proteomes" id="UP001652445"/>
    </source>
</evidence>
<keyword evidence="8" id="KW-1185">Reference proteome</keyword>
<accession>A0ABT2UBW6</accession>
<evidence type="ECO:0000256" key="3">
    <source>
        <dbReference type="ARBA" id="ARBA00023136"/>
    </source>
</evidence>
<name>A0ABT2UBW6_9BACL</name>
<evidence type="ECO:0000256" key="2">
    <source>
        <dbReference type="ARBA" id="ARBA00022729"/>
    </source>
</evidence>
<evidence type="ECO:0000256" key="1">
    <source>
        <dbReference type="ARBA" id="ARBA00022475"/>
    </source>
</evidence>
<proteinExistence type="predicted"/>
<keyword evidence="2 6" id="KW-0732">Signal</keyword>
<gene>
    <name evidence="7" type="ORF">OB236_08300</name>
</gene>
<keyword evidence="4" id="KW-0564">Palmitate</keyword>
<dbReference type="SUPFAM" id="SSF53850">
    <property type="entry name" value="Periplasmic binding protein-like II"/>
    <property type="match status" value="1"/>
</dbReference>
<organism evidence="7 8">
    <name type="scientific">Paenibacillus baimaensis</name>
    <dbReference type="NCBI Taxonomy" id="2982185"/>
    <lineage>
        <taxon>Bacteria</taxon>
        <taxon>Bacillati</taxon>
        <taxon>Bacillota</taxon>
        <taxon>Bacilli</taxon>
        <taxon>Bacillales</taxon>
        <taxon>Paenibacillaceae</taxon>
        <taxon>Paenibacillus</taxon>
    </lineage>
</organism>
<dbReference type="Gene3D" id="3.40.190.10">
    <property type="entry name" value="Periplasmic binding protein-like II"/>
    <property type="match status" value="2"/>
</dbReference>
<dbReference type="PANTHER" id="PTHR43649">
    <property type="entry name" value="ARABINOSE-BINDING PROTEIN-RELATED"/>
    <property type="match status" value="1"/>
</dbReference>
<feature type="signal peptide" evidence="6">
    <location>
        <begin position="1"/>
        <end position="25"/>
    </location>
</feature>
<evidence type="ECO:0000313" key="7">
    <source>
        <dbReference type="EMBL" id="MCU6792125.1"/>
    </source>
</evidence>
<protein>
    <submittedName>
        <fullName evidence="7">Extracellular solute-binding protein</fullName>
    </submittedName>
</protein>
<dbReference type="EMBL" id="JAOQIO010000018">
    <property type="protein sequence ID" value="MCU6792125.1"/>
    <property type="molecule type" value="Genomic_DNA"/>
</dbReference>
<dbReference type="Proteomes" id="UP001652445">
    <property type="component" value="Unassembled WGS sequence"/>
</dbReference>